<proteinExistence type="predicted"/>
<dbReference type="EMBL" id="GBRH01169504">
    <property type="protein sequence ID" value="JAE28392.1"/>
    <property type="molecule type" value="Transcribed_RNA"/>
</dbReference>
<accession>A0A0A9GV23</accession>
<reference evidence="1" key="2">
    <citation type="journal article" date="2015" name="Data Brief">
        <title>Shoot transcriptome of the giant reed, Arundo donax.</title>
        <authorList>
            <person name="Barrero R.A."/>
            <person name="Guerrero F.D."/>
            <person name="Moolhuijzen P."/>
            <person name="Goolsby J.A."/>
            <person name="Tidwell J."/>
            <person name="Bellgard S.E."/>
            <person name="Bellgard M.I."/>
        </authorList>
    </citation>
    <scope>NUCLEOTIDE SEQUENCE</scope>
    <source>
        <tissue evidence="1">Shoot tissue taken approximately 20 cm above the soil surface</tissue>
    </source>
</reference>
<dbReference type="AlphaFoldDB" id="A0A0A9GV23"/>
<sequence>MVSSCKYLTTHKMWPHGMDSLSNNMHWQLAFNMDEPSNEHVT</sequence>
<evidence type="ECO:0000313" key="1">
    <source>
        <dbReference type="EMBL" id="JAE28392.1"/>
    </source>
</evidence>
<name>A0A0A9GV23_ARUDO</name>
<protein>
    <submittedName>
        <fullName evidence="1">Uncharacterized protein</fullName>
    </submittedName>
</protein>
<organism evidence="1">
    <name type="scientific">Arundo donax</name>
    <name type="common">Giant reed</name>
    <name type="synonym">Donax arundinaceus</name>
    <dbReference type="NCBI Taxonomy" id="35708"/>
    <lineage>
        <taxon>Eukaryota</taxon>
        <taxon>Viridiplantae</taxon>
        <taxon>Streptophyta</taxon>
        <taxon>Embryophyta</taxon>
        <taxon>Tracheophyta</taxon>
        <taxon>Spermatophyta</taxon>
        <taxon>Magnoliopsida</taxon>
        <taxon>Liliopsida</taxon>
        <taxon>Poales</taxon>
        <taxon>Poaceae</taxon>
        <taxon>PACMAD clade</taxon>
        <taxon>Arundinoideae</taxon>
        <taxon>Arundineae</taxon>
        <taxon>Arundo</taxon>
    </lineage>
</organism>
<reference evidence="1" key="1">
    <citation type="submission" date="2014-09" db="EMBL/GenBank/DDBJ databases">
        <authorList>
            <person name="Magalhaes I.L.F."/>
            <person name="Oliveira U."/>
            <person name="Santos F.R."/>
            <person name="Vidigal T.H.D.A."/>
            <person name="Brescovit A.D."/>
            <person name="Santos A.J."/>
        </authorList>
    </citation>
    <scope>NUCLEOTIDE SEQUENCE</scope>
    <source>
        <tissue evidence="1">Shoot tissue taken approximately 20 cm above the soil surface</tissue>
    </source>
</reference>